<organism evidence="1 2">
    <name type="scientific">Psychroflexus sediminis</name>
    <dbReference type="NCBI Taxonomy" id="470826"/>
    <lineage>
        <taxon>Bacteria</taxon>
        <taxon>Pseudomonadati</taxon>
        <taxon>Bacteroidota</taxon>
        <taxon>Flavobacteriia</taxon>
        <taxon>Flavobacteriales</taxon>
        <taxon>Flavobacteriaceae</taxon>
        <taxon>Psychroflexus</taxon>
    </lineage>
</organism>
<dbReference type="AlphaFoldDB" id="A0A1G7WTJ1"/>
<name>A0A1G7WTJ1_9FLAO</name>
<dbReference type="OrthoDB" id="1448672at2"/>
<reference evidence="1 2" key="1">
    <citation type="submission" date="2016-10" db="EMBL/GenBank/DDBJ databases">
        <authorList>
            <person name="de Groot N.N."/>
        </authorList>
    </citation>
    <scope>NUCLEOTIDE SEQUENCE [LARGE SCALE GENOMIC DNA]</scope>
    <source>
        <strain evidence="1 2">DSM 19803</strain>
    </source>
</reference>
<proteinExistence type="predicted"/>
<dbReference type="EMBL" id="FNCW01000006">
    <property type="protein sequence ID" value="SDG75251.1"/>
    <property type="molecule type" value="Genomic_DNA"/>
</dbReference>
<protein>
    <submittedName>
        <fullName evidence="1">Uncharacterized protein</fullName>
    </submittedName>
</protein>
<dbReference type="RefSeq" id="WP_093367856.1">
    <property type="nucleotide sequence ID" value="NZ_FNCW01000006.1"/>
</dbReference>
<gene>
    <name evidence="1" type="ORF">SAMN04488027_106120</name>
</gene>
<accession>A0A1G7WTJ1</accession>
<dbReference type="Gene3D" id="3.30.530.80">
    <property type="match status" value="1"/>
</dbReference>
<evidence type="ECO:0000313" key="2">
    <source>
        <dbReference type="Proteomes" id="UP000199296"/>
    </source>
</evidence>
<dbReference type="STRING" id="470826.SAMN04488027_106120"/>
<keyword evidence="2" id="KW-1185">Reference proteome</keyword>
<sequence>MPNVYLLTISILISISCLSQDKKIPRFDFDNYEFPKAIIVQVENKNKAKLKQNIQNWLSVHYSKSTLLECQYLEDTFIIKAKVDQLIEVKNLTSEVRYNLRISLRDSKYRLEITSLRYKYYTEYRPISNINLIMDEVIKKDLDESRSILSSFFNNLNLELYESVTRDSSDW</sequence>
<dbReference type="Proteomes" id="UP000199296">
    <property type="component" value="Unassembled WGS sequence"/>
</dbReference>
<evidence type="ECO:0000313" key="1">
    <source>
        <dbReference type="EMBL" id="SDG75251.1"/>
    </source>
</evidence>